<dbReference type="PROSITE" id="PS00455">
    <property type="entry name" value="AMP_BINDING"/>
    <property type="match status" value="1"/>
</dbReference>
<evidence type="ECO:0000259" key="2">
    <source>
        <dbReference type="Pfam" id="PF00501"/>
    </source>
</evidence>
<dbReference type="RefSeq" id="WP_345938358.1">
    <property type="nucleotide sequence ID" value="NZ_JBBKTW010000009.1"/>
</dbReference>
<feature type="domain" description="AMP-binding enzyme C-terminal" evidence="3">
    <location>
        <begin position="496"/>
        <end position="573"/>
    </location>
</feature>
<organism evidence="4 5">
    <name type="scientific">Tistrella arctica</name>
    <dbReference type="NCBI Taxonomy" id="3133430"/>
    <lineage>
        <taxon>Bacteria</taxon>
        <taxon>Pseudomonadati</taxon>
        <taxon>Pseudomonadota</taxon>
        <taxon>Alphaproteobacteria</taxon>
        <taxon>Geminicoccales</taxon>
        <taxon>Geminicoccaceae</taxon>
        <taxon>Tistrella</taxon>
    </lineage>
</organism>
<evidence type="ECO:0000313" key="4">
    <source>
        <dbReference type="EMBL" id="MEN2991143.1"/>
    </source>
</evidence>
<evidence type="ECO:0000259" key="3">
    <source>
        <dbReference type="Pfam" id="PF13193"/>
    </source>
</evidence>
<evidence type="ECO:0000256" key="1">
    <source>
        <dbReference type="SAM" id="MobiDB-lite"/>
    </source>
</evidence>
<evidence type="ECO:0000313" key="5">
    <source>
        <dbReference type="Proteomes" id="UP001413721"/>
    </source>
</evidence>
<dbReference type="PANTHER" id="PTHR43767:SF1">
    <property type="entry name" value="NONRIBOSOMAL PEPTIDE SYNTHASE PES1 (EUROFUNG)-RELATED"/>
    <property type="match status" value="1"/>
</dbReference>
<feature type="region of interest" description="Disordered" evidence="1">
    <location>
        <begin position="1"/>
        <end position="40"/>
    </location>
</feature>
<dbReference type="Pfam" id="PF00501">
    <property type="entry name" value="AMP-binding"/>
    <property type="match status" value="1"/>
</dbReference>
<dbReference type="InterPro" id="IPR045851">
    <property type="entry name" value="AMP-bd_C_sf"/>
</dbReference>
<reference evidence="4 5" key="1">
    <citation type="submission" date="2024-03" db="EMBL/GenBank/DDBJ databases">
        <title>High-quality draft genome sequencing of Tistrella sp. BH-R2-4.</title>
        <authorList>
            <person name="Dong C."/>
        </authorList>
    </citation>
    <scope>NUCLEOTIDE SEQUENCE [LARGE SCALE GENOMIC DNA]</scope>
    <source>
        <strain evidence="4 5">BH-R2-4</strain>
    </source>
</reference>
<dbReference type="PANTHER" id="PTHR43767">
    <property type="entry name" value="LONG-CHAIN-FATTY-ACID--COA LIGASE"/>
    <property type="match status" value="1"/>
</dbReference>
<dbReference type="EMBL" id="JBBKTW010000009">
    <property type="protein sequence ID" value="MEN2991143.1"/>
    <property type="molecule type" value="Genomic_DNA"/>
</dbReference>
<dbReference type="Pfam" id="PF13193">
    <property type="entry name" value="AMP-binding_C"/>
    <property type="match status" value="1"/>
</dbReference>
<dbReference type="GO" id="GO:0016874">
    <property type="term" value="F:ligase activity"/>
    <property type="evidence" value="ECO:0007669"/>
    <property type="project" value="UniProtKB-KW"/>
</dbReference>
<dbReference type="InterPro" id="IPR000873">
    <property type="entry name" value="AMP-dep_synth/lig_dom"/>
</dbReference>
<feature type="domain" description="AMP-dependent synthetase/ligase" evidence="2">
    <location>
        <begin position="57"/>
        <end position="442"/>
    </location>
</feature>
<dbReference type="Gene3D" id="3.40.50.12780">
    <property type="entry name" value="N-terminal domain of ligase-like"/>
    <property type="match status" value="1"/>
</dbReference>
<comment type="caution">
    <text evidence="4">The sequence shown here is derived from an EMBL/GenBank/DDBJ whole genome shotgun (WGS) entry which is preliminary data.</text>
</comment>
<keyword evidence="5" id="KW-1185">Reference proteome</keyword>
<dbReference type="SUPFAM" id="SSF56801">
    <property type="entry name" value="Acetyl-CoA synthetase-like"/>
    <property type="match status" value="1"/>
</dbReference>
<name>A0ABU9YQQ8_9PROT</name>
<gene>
    <name evidence="4" type="ORF">WG926_22715</name>
</gene>
<keyword evidence="4" id="KW-0436">Ligase</keyword>
<dbReference type="InterPro" id="IPR025110">
    <property type="entry name" value="AMP-bd_C"/>
</dbReference>
<dbReference type="InterPro" id="IPR042099">
    <property type="entry name" value="ANL_N_sf"/>
</dbReference>
<dbReference type="NCBIfam" id="NF006181">
    <property type="entry name" value="PRK08314.1"/>
    <property type="match status" value="1"/>
</dbReference>
<dbReference type="Gene3D" id="3.30.300.30">
    <property type="match status" value="1"/>
</dbReference>
<dbReference type="InterPro" id="IPR050237">
    <property type="entry name" value="ATP-dep_AMP-bd_enzyme"/>
</dbReference>
<sequence>MTRSDTIPSAAHTIDPATDTVTDPGTAPVTDPVTDPWPADEPRHLTLTATTMVDGLARSAARAPGRTALHYYGATLSYGALHEAVERLAAALVRIIGVGRGDRVLIALQNSPQYIIAYHAVLRADAVAVPVNPMYRGPELAFIAADSGARVAIIGDDLVEDFAGLTEAGGPLRAVVAAHYADMAGHDPRMPWPAVMAAPRAALPEGGVWHDWRALTDTATAGAALPPALGGRDDLCLMPYTSGSTGRPKACMHTHLSVLFTAEAQMRLYRMTAEDAVTAFLTLFHVAGMQASMNAALLAGSEIVIMTRWDRDLVPVLLADRQVSFWNAAPAMVVDVLGSASFDPACLARVRVLTGGGAAMPEAVAAELKQRYGLVFIEGYGMTETMSPTHMNPMHAPRPQCLGIPIHDTDARIIDPETLAELPEGETGEIVVAGPQILKGYWNRPDADAEAFFMRDGKRFLRTGDLGRRDAAGYFYAVDRLKRMINVGGFKAWPAEIETALFRHPAIRDACVISVPDARRGEAVKAVIVLKPEAQGRVTAEDIIAWARGELAAYKVPRVISFADSLPRTATNKVDWRGLQDAERARAAGA</sequence>
<dbReference type="InterPro" id="IPR020845">
    <property type="entry name" value="AMP-binding_CS"/>
</dbReference>
<accession>A0ABU9YQQ8</accession>
<proteinExistence type="predicted"/>
<protein>
    <submittedName>
        <fullName evidence="4">Long-chain-fatty-acid--CoA ligase</fullName>
    </submittedName>
</protein>
<dbReference type="Proteomes" id="UP001413721">
    <property type="component" value="Unassembled WGS sequence"/>
</dbReference>